<accession>A0A7S2V4Q7</accession>
<feature type="compositionally biased region" description="Basic and acidic residues" evidence="1">
    <location>
        <begin position="92"/>
        <end position="102"/>
    </location>
</feature>
<sequence length="271" mass="30190">MHSSVPVKVEPKPPSSDSADDMPLSSIGKHSAPKEESDSDDDIPLAKLHHKPAQPPPKVKKEEPDSDDDLPLSSLHRKQPSPKPSRTTNVPVKREQRHDKERSQKKRLSSSSSSKASEAAKRTKVQAAKASFYANTIKAQLVYKLLCRWWYAIEWPSPEVKNKPLTPGHMAMQGFPGVSICIKGDNIGHLEDNRDIDSCPNFSNLIQKDSEELCALLKTALKEQMRELIQHEGEGTETQASIKAEFKWLKKLNPHEVERKAMKAAAKAAQA</sequence>
<name>A0A7S2V4Q7_9STRA</name>
<evidence type="ECO:0000256" key="1">
    <source>
        <dbReference type="SAM" id="MobiDB-lite"/>
    </source>
</evidence>
<organism evidence="2">
    <name type="scientific">Fibrocapsa japonica</name>
    <dbReference type="NCBI Taxonomy" id="94617"/>
    <lineage>
        <taxon>Eukaryota</taxon>
        <taxon>Sar</taxon>
        <taxon>Stramenopiles</taxon>
        <taxon>Ochrophyta</taxon>
        <taxon>Raphidophyceae</taxon>
        <taxon>Chattonellales</taxon>
        <taxon>Chattonellaceae</taxon>
        <taxon>Fibrocapsa</taxon>
    </lineage>
</organism>
<dbReference type="AlphaFoldDB" id="A0A7S2V4Q7"/>
<dbReference type="EMBL" id="HBHR01021372">
    <property type="protein sequence ID" value="CAD9872716.1"/>
    <property type="molecule type" value="Transcribed_RNA"/>
</dbReference>
<feature type="region of interest" description="Disordered" evidence="1">
    <location>
        <begin position="1"/>
        <end position="120"/>
    </location>
</feature>
<evidence type="ECO:0000313" key="2">
    <source>
        <dbReference type="EMBL" id="CAD9872716.1"/>
    </source>
</evidence>
<gene>
    <name evidence="2" type="ORF">FJAP1339_LOCUS10841</name>
</gene>
<proteinExistence type="predicted"/>
<reference evidence="2" key="1">
    <citation type="submission" date="2021-01" db="EMBL/GenBank/DDBJ databases">
        <authorList>
            <person name="Corre E."/>
            <person name="Pelletier E."/>
            <person name="Niang G."/>
            <person name="Scheremetjew M."/>
            <person name="Finn R."/>
            <person name="Kale V."/>
            <person name="Holt S."/>
            <person name="Cochrane G."/>
            <person name="Meng A."/>
            <person name="Brown T."/>
            <person name="Cohen L."/>
        </authorList>
    </citation>
    <scope>NUCLEOTIDE SEQUENCE</scope>
    <source>
        <strain evidence="2">CCMP1661</strain>
    </source>
</reference>
<protein>
    <submittedName>
        <fullName evidence="2">Uncharacterized protein</fullName>
    </submittedName>
</protein>